<dbReference type="AlphaFoldDB" id="A0A7S8EAN5"/>
<dbReference type="RefSeq" id="WP_195171426.1">
    <property type="nucleotide sequence ID" value="NZ_CP062983.1"/>
</dbReference>
<protein>
    <submittedName>
        <fullName evidence="1">M24 family metallopeptidase</fullName>
    </submittedName>
</protein>
<dbReference type="EMBL" id="CP062983">
    <property type="protein sequence ID" value="QPC83359.1"/>
    <property type="molecule type" value="Genomic_DNA"/>
</dbReference>
<evidence type="ECO:0000313" key="1">
    <source>
        <dbReference type="EMBL" id="QPC83359.1"/>
    </source>
</evidence>
<dbReference type="CDD" id="cd01066">
    <property type="entry name" value="APP_MetAP"/>
    <property type="match status" value="1"/>
</dbReference>
<dbReference type="SUPFAM" id="SSF55920">
    <property type="entry name" value="Creatinase/aminopeptidase"/>
    <property type="match status" value="1"/>
</dbReference>
<dbReference type="Proteomes" id="UP000594468">
    <property type="component" value="Chromosome"/>
</dbReference>
<evidence type="ECO:0000313" key="2">
    <source>
        <dbReference type="Proteomes" id="UP000594468"/>
    </source>
</evidence>
<reference evidence="1 2" key="1">
    <citation type="submission" date="2020-02" db="EMBL/GenBank/DDBJ databases">
        <authorList>
            <person name="Zheng R.K."/>
            <person name="Sun C.M."/>
        </authorList>
    </citation>
    <scope>NUCLEOTIDE SEQUENCE [LARGE SCALE GENOMIC DNA]</scope>
    <source>
        <strain evidence="2">rifampicinis</strain>
    </source>
</reference>
<dbReference type="InterPro" id="IPR029149">
    <property type="entry name" value="Creatin/AminoP/Spt16_N"/>
</dbReference>
<gene>
    <name evidence="1" type="ORF">G4Y79_02975</name>
</gene>
<dbReference type="Gene3D" id="3.90.230.10">
    <property type="entry name" value="Creatinase/methionine aminopeptidase superfamily"/>
    <property type="match status" value="1"/>
</dbReference>
<dbReference type="InterPro" id="IPR036005">
    <property type="entry name" value="Creatinase/aminopeptidase-like"/>
</dbReference>
<sequence>MYKEVELTELALPEFGLPTIQPVITAELYRERLNHLVERAGAEGYDVFVVYGDKEHFPNLTYLTGYDPRFEESLLVIDIARYGEQKPLLLVGNEGIGYANISPIKDDLEFVLYQSMSLLSQPRGDSRSLADIMHSGGVKSGASVGVAGWKYFNEVETSSPSEWIEIPSYVVDTLRELAGSEGSVVNAGHIFMDATTGLRAINEVEQLAAFEFAETFASQSVRNVLFGVRPGMTELEAGELLRLNGLALAAHVFLASGERAFLGMASPSLNRIEEGDPFTVCCAPWGGLTSRAGFIVERADQLPEDIQDYVEKVVAPYFQAIVAWYEHIGIGVPGGELYDIIHDKIGDPFFGVKLNPGHLIHLDEWVHSPVYKDSKEQLKSGMALQVDVIPGTGTRYYTSNIEDGIALADEDLRAAFAEQYPEAWGRIQARRAFMQDVLGINLKPEVLPFSNIPAYLPPFVLAPQRAMRAL</sequence>
<dbReference type="KEGG" id="pmet:G4Y79_02975"/>
<name>A0A7S8EAN5_9CHLR</name>
<keyword evidence="2" id="KW-1185">Reference proteome</keyword>
<organism evidence="1 2">
    <name type="scientific">Phototrophicus methaneseepsis</name>
    <dbReference type="NCBI Taxonomy" id="2710758"/>
    <lineage>
        <taxon>Bacteria</taxon>
        <taxon>Bacillati</taxon>
        <taxon>Chloroflexota</taxon>
        <taxon>Candidatus Thermofontia</taxon>
        <taxon>Phototrophicales</taxon>
        <taxon>Phototrophicaceae</taxon>
        <taxon>Phototrophicus</taxon>
    </lineage>
</organism>
<proteinExistence type="predicted"/>
<accession>A0A7S8EAN5</accession>
<dbReference type="SUPFAM" id="SSF53092">
    <property type="entry name" value="Creatinase/prolidase N-terminal domain"/>
    <property type="match status" value="1"/>
</dbReference>